<dbReference type="InterPro" id="IPR000343">
    <property type="entry name" value="4pyrrol_synth_GluRdtase"/>
</dbReference>
<dbReference type="Pfam" id="PF05201">
    <property type="entry name" value="GlutR_N"/>
    <property type="match status" value="1"/>
</dbReference>
<comment type="pathway">
    <text evidence="1 9 14">Porphyrin-containing compound metabolism; protoporphyrin-IX biosynthesis; 5-aminolevulinate from L-glutamyl-tRNA(Glu): step 1/2.</text>
</comment>
<dbReference type="AlphaFoldDB" id="A0A379AS79"/>
<dbReference type="NCBIfam" id="TIGR01035">
    <property type="entry name" value="hemA"/>
    <property type="match status" value="1"/>
</dbReference>
<comment type="domain">
    <text evidence="9">Possesses an unusual extended V-shaped dimeric structure with each monomer consisting of three distinct domains arranged along a curved 'spinal' alpha-helix. The N-terminal catalytic domain specifically recognizes the glutamate moiety of the substrate. The second domain is the NADPH-binding domain, and the third C-terminal domain is responsible for dimerization.</text>
</comment>
<organism evidence="19 20">
    <name type="scientific">Avibacterium avium</name>
    <name type="common">Pasteurella avium</name>
    <dbReference type="NCBI Taxonomy" id="751"/>
    <lineage>
        <taxon>Bacteria</taxon>
        <taxon>Pseudomonadati</taxon>
        <taxon>Pseudomonadota</taxon>
        <taxon>Gammaproteobacteria</taxon>
        <taxon>Pasteurellales</taxon>
        <taxon>Pasteurellaceae</taxon>
        <taxon>Avibacterium</taxon>
    </lineage>
</organism>
<dbReference type="PANTHER" id="PTHR43013">
    <property type="entry name" value="GLUTAMYL-TRNA REDUCTASE"/>
    <property type="match status" value="1"/>
</dbReference>
<evidence type="ECO:0000256" key="13">
    <source>
        <dbReference type="PIRSR" id="PIRSR000445-4"/>
    </source>
</evidence>
<keyword evidence="5 9" id="KW-0560">Oxidoreductase</keyword>
<evidence type="ECO:0000256" key="10">
    <source>
        <dbReference type="PIRSR" id="PIRSR000445-1"/>
    </source>
</evidence>
<feature type="coiled-coil region" evidence="15">
    <location>
        <begin position="314"/>
        <end position="383"/>
    </location>
</feature>
<dbReference type="Proteomes" id="UP000255098">
    <property type="component" value="Unassembled WGS sequence"/>
</dbReference>
<dbReference type="PANTHER" id="PTHR43013:SF1">
    <property type="entry name" value="GLUTAMYL-TRNA REDUCTASE"/>
    <property type="match status" value="1"/>
</dbReference>
<comment type="subunit">
    <text evidence="9">Homodimer.</text>
</comment>
<dbReference type="SUPFAM" id="SSF51735">
    <property type="entry name" value="NAD(P)-binding Rossmann-fold domains"/>
    <property type="match status" value="1"/>
</dbReference>
<feature type="domain" description="Tetrapyrrole biosynthesis glutamyl-tRNA reductase dimerisation" evidence="16">
    <location>
        <begin position="334"/>
        <end position="424"/>
    </location>
</feature>
<evidence type="ECO:0000256" key="15">
    <source>
        <dbReference type="SAM" id="Coils"/>
    </source>
</evidence>
<evidence type="ECO:0000256" key="12">
    <source>
        <dbReference type="PIRSR" id="PIRSR000445-3"/>
    </source>
</evidence>
<dbReference type="InterPro" id="IPR006151">
    <property type="entry name" value="Shikm_DH/Glu-tRNA_Rdtase"/>
</dbReference>
<protein>
    <recommendedName>
        <fullName evidence="8 9">Glutamyl-tRNA reductase</fullName>
        <shortName evidence="9">GluTR</shortName>
        <ecNumber evidence="3 9">1.2.1.70</ecNumber>
    </recommendedName>
</protein>
<comment type="function">
    <text evidence="9">Catalyzes the NADPH-dependent reduction of glutamyl-tRNA(Glu) to glutamate 1-semialdehyde (GSA).</text>
</comment>
<dbReference type="HAMAP" id="MF_00087">
    <property type="entry name" value="Glu_tRNA_reductase"/>
    <property type="match status" value="1"/>
</dbReference>
<dbReference type="InterPro" id="IPR018214">
    <property type="entry name" value="GluRdtase_CS"/>
</dbReference>
<evidence type="ECO:0000256" key="6">
    <source>
        <dbReference type="ARBA" id="ARBA00023244"/>
    </source>
</evidence>
<feature type="binding site" evidence="9 11">
    <location>
        <begin position="49"/>
        <end position="52"/>
    </location>
    <ligand>
        <name>substrate</name>
    </ligand>
</feature>
<accession>A0A379AS79</accession>
<dbReference type="Pfam" id="PF01488">
    <property type="entry name" value="Shikimate_DH"/>
    <property type="match status" value="1"/>
</dbReference>
<dbReference type="PIRSF" id="PIRSF000445">
    <property type="entry name" value="4pyrrol_synth_GluRdtase"/>
    <property type="match status" value="1"/>
</dbReference>
<feature type="site" description="Important for activity" evidence="9 13">
    <location>
        <position position="104"/>
    </location>
</feature>
<feature type="active site" description="Nucleophile" evidence="9 10">
    <location>
        <position position="50"/>
    </location>
</feature>
<dbReference type="GO" id="GO:0008883">
    <property type="term" value="F:glutamyl-tRNA reductase activity"/>
    <property type="evidence" value="ECO:0007669"/>
    <property type="project" value="UniProtKB-UniRule"/>
</dbReference>
<evidence type="ECO:0000259" key="18">
    <source>
        <dbReference type="Pfam" id="PF05201"/>
    </source>
</evidence>
<evidence type="ECO:0000256" key="14">
    <source>
        <dbReference type="RuleBase" id="RU000584"/>
    </source>
</evidence>
<keyword evidence="20" id="KW-1185">Reference proteome</keyword>
<evidence type="ECO:0000256" key="11">
    <source>
        <dbReference type="PIRSR" id="PIRSR000445-2"/>
    </source>
</evidence>
<dbReference type="RefSeq" id="WP_115249723.1">
    <property type="nucleotide sequence ID" value="NZ_UGSP01000001.1"/>
</dbReference>
<dbReference type="PROSITE" id="PS00747">
    <property type="entry name" value="GLUTR"/>
    <property type="match status" value="1"/>
</dbReference>
<keyword evidence="15" id="KW-0175">Coiled coil</keyword>
<dbReference type="InterPro" id="IPR015896">
    <property type="entry name" value="4pyrrol_synth_GluRdtase_dimer"/>
</dbReference>
<feature type="domain" description="Quinate/shikimate 5-dehydrogenase/glutamyl-tRNA reductase" evidence="17">
    <location>
        <begin position="182"/>
        <end position="320"/>
    </location>
</feature>
<evidence type="ECO:0000256" key="8">
    <source>
        <dbReference type="ARBA" id="ARBA00068659"/>
    </source>
</evidence>
<comment type="catalytic activity">
    <reaction evidence="7 9 14">
        <text>(S)-4-amino-5-oxopentanoate + tRNA(Glu) + NADP(+) = L-glutamyl-tRNA(Glu) + NADPH + H(+)</text>
        <dbReference type="Rhea" id="RHEA:12344"/>
        <dbReference type="Rhea" id="RHEA-COMP:9663"/>
        <dbReference type="Rhea" id="RHEA-COMP:9680"/>
        <dbReference type="ChEBI" id="CHEBI:15378"/>
        <dbReference type="ChEBI" id="CHEBI:57501"/>
        <dbReference type="ChEBI" id="CHEBI:57783"/>
        <dbReference type="ChEBI" id="CHEBI:58349"/>
        <dbReference type="ChEBI" id="CHEBI:78442"/>
        <dbReference type="ChEBI" id="CHEBI:78520"/>
        <dbReference type="EC" id="1.2.1.70"/>
    </reaction>
</comment>
<dbReference type="InterPro" id="IPR015895">
    <property type="entry name" value="4pyrrol_synth_GluRdtase_N"/>
</dbReference>
<dbReference type="EC" id="1.2.1.70" evidence="3 9"/>
<dbReference type="GeneID" id="300133790"/>
<evidence type="ECO:0000313" key="19">
    <source>
        <dbReference type="EMBL" id="SUB24547.1"/>
    </source>
</evidence>
<dbReference type="GO" id="GO:0019353">
    <property type="term" value="P:protoporphyrinogen IX biosynthetic process from glutamate"/>
    <property type="evidence" value="ECO:0007669"/>
    <property type="project" value="TreeGrafter"/>
</dbReference>
<evidence type="ECO:0000256" key="2">
    <source>
        <dbReference type="ARBA" id="ARBA00005916"/>
    </source>
</evidence>
<feature type="binding site" evidence="9 12">
    <location>
        <begin position="199"/>
        <end position="204"/>
    </location>
    <ligand>
        <name>NADP(+)</name>
        <dbReference type="ChEBI" id="CHEBI:58349"/>
    </ligand>
</feature>
<dbReference type="InterPro" id="IPR036453">
    <property type="entry name" value="GluRdtase_dimer_dom_sf"/>
</dbReference>
<keyword evidence="6 9" id="KW-0627">Porphyrin biosynthesis</keyword>
<evidence type="ECO:0000256" key="7">
    <source>
        <dbReference type="ARBA" id="ARBA00047464"/>
    </source>
</evidence>
<evidence type="ECO:0000313" key="20">
    <source>
        <dbReference type="Proteomes" id="UP000255098"/>
    </source>
</evidence>
<evidence type="ECO:0000256" key="1">
    <source>
        <dbReference type="ARBA" id="ARBA00005059"/>
    </source>
</evidence>
<feature type="binding site" evidence="9 11">
    <location>
        <position position="125"/>
    </location>
    <ligand>
        <name>substrate</name>
    </ligand>
</feature>
<dbReference type="Gene3D" id="3.30.460.30">
    <property type="entry name" value="Glutamyl-tRNA reductase, N-terminal domain"/>
    <property type="match status" value="1"/>
</dbReference>
<dbReference type="Pfam" id="PF00745">
    <property type="entry name" value="GlutR_dimer"/>
    <property type="match status" value="1"/>
</dbReference>
<evidence type="ECO:0000256" key="5">
    <source>
        <dbReference type="ARBA" id="ARBA00023002"/>
    </source>
</evidence>
<evidence type="ECO:0000256" key="4">
    <source>
        <dbReference type="ARBA" id="ARBA00022857"/>
    </source>
</evidence>
<evidence type="ECO:0000256" key="9">
    <source>
        <dbReference type="HAMAP-Rule" id="MF_00087"/>
    </source>
</evidence>
<feature type="domain" description="Glutamyl-tRNA reductase N-terminal" evidence="18">
    <location>
        <begin position="6"/>
        <end position="166"/>
    </location>
</feature>
<dbReference type="SUPFAM" id="SSF69742">
    <property type="entry name" value="Glutamyl tRNA-reductase catalytic, N-terminal domain"/>
    <property type="match status" value="1"/>
</dbReference>
<dbReference type="FunFam" id="3.40.50.720:FF:000031">
    <property type="entry name" value="Glutamyl-tRNA reductase"/>
    <property type="match status" value="1"/>
</dbReference>
<evidence type="ECO:0000259" key="16">
    <source>
        <dbReference type="Pfam" id="PF00745"/>
    </source>
</evidence>
<dbReference type="InterPro" id="IPR036343">
    <property type="entry name" value="GluRdtase_N_sf"/>
</dbReference>
<dbReference type="CDD" id="cd05213">
    <property type="entry name" value="NAD_bind_Glutamyl_tRNA_reduct"/>
    <property type="match status" value="1"/>
</dbReference>
<dbReference type="UniPathway" id="UPA00251">
    <property type="reaction ID" value="UER00316"/>
</dbReference>
<dbReference type="EMBL" id="UGSP01000001">
    <property type="protein sequence ID" value="SUB24547.1"/>
    <property type="molecule type" value="Genomic_DNA"/>
</dbReference>
<sequence>MTILVLGINHKTASVALREKVAFSDEKRQQALQQIEQAALADSAVILSTCNRTEVYFHNKAISPQDDAQWQRQCIDWLSEIHQFDKEELNHSLYVKQNQFATQHLMRVACGLDSLVLGEPQILGQVKQAYQLSEDYYQQHQGAISGQLSRLFQKTFSTAKRVRTETSIGENAVSVAYTACTLARQIFDSLRQLNILLVGAGETIELVARHLLRHGVKSLTIANRTLARAEQLVEKLGSTQKIRVIGLDDLQAALDQADIVISSTGSPNTLISQAMVQQAQKKRCYNPMLIVDIAVPRDVEESAGEVESVYHYTVDDLQNIIQRNLTQREQASAEAEQIIDEENQAFFEWLKVHQFSNLIRRYREEAEQTRQEMLEKALSALQQGESAEQILQELSYKLMNKLIHTPTQAMQAMVKSGNAQGLQAFSQEIQTKPE</sequence>
<evidence type="ECO:0000259" key="17">
    <source>
        <dbReference type="Pfam" id="PF01488"/>
    </source>
</evidence>
<proteinExistence type="inferred from homology"/>
<comment type="similarity">
    <text evidence="2 9 14">Belongs to the glutamyl-tRNA reductase family.</text>
</comment>
<dbReference type="InterPro" id="IPR036291">
    <property type="entry name" value="NAD(P)-bd_dom_sf"/>
</dbReference>
<keyword evidence="4 9" id="KW-0521">NADP</keyword>
<feature type="binding site" evidence="9 11">
    <location>
        <begin position="119"/>
        <end position="121"/>
    </location>
    <ligand>
        <name>substrate</name>
    </ligand>
</feature>
<dbReference type="GO" id="GO:0050661">
    <property type="term" value="F:NADP binding"/>
    <property type="evidence" value="ECO:0007669"/>
    <property type="project" value="InterPro"/>
</dbReference>
<name>A0A379AS79_AVIAV</name>
<evidence type="ECO:0000256" key="3">
    <source>
        <dbReference type="ARBA" id="ARBA00012970"/>
    </source>
</evidence>
<gene>
    <name evidence="9 19" type="primary">hemA</name>
    <name evidence="19" type="ORF">NCTC11297_01594</name>
</gene>
<dbReference type="Gene3D" id="3.40.50.720">
    <property type="entry name" value="NAD(P)-binding Rossmann-like Domain"/>
    <property type="match status" value="1"/>
</dbReference>
<dbReference type="SUPFAM" id="SSF69075">
    <property type="entry name" value="Glutamyl tRNA-reductase dimerization domain"/>
    <property type="match status" value="1"/>
</dbReference>
<dbReference type="FunFam" id="3.30.460.30:FF:000001">
    <property type="entry name" value="Glutamyl-tRNA reductase"/>
    <property type="match status" value="1"/>
</dbReference>
<comment type="miscellaneous">
    <text evidence="9">During catalysis, the active site Cys acts as a nucleophile attacking the alpha-carbonyl group of tRNA-bound glutamate with the formation of a thioester intermediate between enzyme and glutamate, and the concomitant release of tRNA(Glu). The thioester intermediate is finally reduced by direct hydride transfer from NADPH, to form the product GSA.</text>
</comment>
<reference evidence="19 20" key="1">
    <citation type="submission" date="2018-06" db="EMBL/GenBank/DDBJ databases">
        <authorList>
            <consortium name="Pathogen Informatics"/>
            <person name="Doyle S."/>
        </authorList>
    </citation>
    <scope>NUCLEOTIDE SEQUENCE [LARGE SCALE GENOMIC DNA]</scope>
    <source>
        <strain evidence="20">NCTC 11297</strain>
    </source>
</reference>
<feature type="binding site" evidence="9 11">
    <location>
        <position position="114"/>
    </location>
    <ligand>
        <name>substrate</name>
    </ligand>
</feature>